<sequence>MSIVASGQLTLVDLNDSKQLQLFISSTQPKTQIFDPNNNTYNPNWTSNKPVLTPQLFIAGTSENIIAQAKTINWYEGTSTTPISSNTNYTVPTTGVKTLTINTNILSNKNSQLFVCEVVYTDTATGFDITIKSDFEFVKVTNGRVGDNAIMALLTNETHTIPTDSAGNNGVFTGANTTMVIYEGATDVSSSWTVTAGTPVGITGSLSGKTYTVATMSADIGHIDLTASRSGYASITKRFTLSKNKQGNTGNNGNNATAYWLISSVPAIAKSEAGVYTPSNITVTAKSATGTSAPANYSGRFRIWETTDGTNWGTAKYTSSTNQATYTYTPSANIKAVKVELFLAGGTTTLLDEAIIPIVSDGNRGADGADGVNAVVGVVTTPNGNVIKNDNGTLTAYMTVYNGSAEQTSGVTYQWYAKDPSVSTNQGGGIGWRKLDSANTNGGTTGWTTRTLTIPSTAIASLESYKCIAQYGGRAYEDTCTVMDVTDPIQITIIGTSIFKNGEGSNSYTARLFREGVEIDSDGTGYVYTWSLYLSNGNKSGTFSKTGKSITVASSDFVARANLVCEITKA</sequence>
<dbReference type="EMBL" id="MH884508">
    <property type="protein sequence ID" value="AYP68263.1"/>
    <property type="molecule type" value="Genomic_DNA"/>
</dbReference>
<gene>
    <name evidence="1" type="ORF">vBBcoS136_00148</name>
</gene>
<organism evidence="1 2">
    <name type="scientific">Bacillus phage vB_BcoS-136</name>
    <dbReference type="NCBI Taxonomy" id="2419619"/>
    <lineage>
        <taxon>Viruses</taxon>
        <taxon>Duplodnaviria</taxon>
        <taxon>Heunggongvirae</taxon>
        <taxon>Uroviricota</taxon>
        <taxon>Caudoviricetes</taxon>
        <taxon>Heleneionescovirinae</taxon>
        <taxon>Kenyattavirus</taxon>
        <taxon>Kenyattavirus kv136</taxon>
    </lineage>
</organism>
<evidence type="ECO:0000313" key="2">
    <source>
        <dbReference type="Proteomes" id="UP000274199"/>
    </source>
</evidence>
<protein>
    <submittedName>
        <fullName evidence="1">Uncharacterized protein</fullName>
    </submittedName>
</protein>
<proteinExistence type="predicted"/>
<evidence type="ECO:0000313" key="1">
    <source>
        <dbReference type="EMBL" id="AYP68263.1"/>
    </source>
</evidence>
<dbReference type="Proteomes" id="UP000274199">
    <property type="component" value="Segment"/>
</dbReference>
<name>A0A3G3BVI8_9CAUD</name>
<keyword evidence="2" id="KW-1185">Reference proteome</keyword>
<accession>A0A3G3BVI8</accession>
<reference evidence="1 2" key="1">
    <citation type="submission" date="2018-09" db="EMBL/GenBank/DDBJ databases">
        <title>Comparative Genomic Analysis of Eight Novel Haloalkaliphilic Bacteriophages from Lake Elmenteita, Kenya.</title>
        <authorList>
            <person name="Akhwale J.K."/>
        </authorList>
    </citation>
    <scope>NUCLEOTIDE SEQUENCE [LARGE SCALE GENOMIC DNA]</scope>
</reference>